<reference evidence="1" key="2">
    <citation type="journal article" date="2023" name="Science">
        <title>Genomic signatures of disease resistance in endangered staghorn corals.</title>
        <authorList>
            <person name="Vollmer S.V."/>
            <person name="Selwyn J.D."/>
            <person name="Despard B.A."/>
            <person name="Roesel C.L."/>
        </authorList>
    </citation>
    <scope>NUCLEOTIDE SEQUENCE</scope>
    <source>
        <strain evidence="1">K2</strain>
    </source>
</reference>
<name>A0AAD9PVD3_ACRCE</name>
<dbReference type="AlphaFoldDB" id="A0AAD9PVD3"/>
<organism evidence="1 2">
    <name type="scientific">Acropora cervicornis</name>
    <name type="common">Staghorn coral</name>
    <dbReference type="NCBI Taxonomy" id="6130"/>
    <lineage>
        <taxon>Eukaryota</taxon>
        <taxon>Metazoa</taxon>
        <taxon>Cnidaria</taxon>
        <taxon>Anthozoa</taxon>
        <taxon>Hexacorallia</taxon>
        <taxon>Scleractinia</taxon>
        <taxon>Astrocoeniina</taxon>
        <taxon>Acroporidae</taxon>
        <taxon>Acropora</taxon>
    </lineage>
</organism>
<protein>
    <submittedName>
        <fullName evidence="1">Uncharacterized protein</fullName>
    </submittedName>
</protein>
<dbReference type="EMBL" id="JARQWQ010000124">
    <property type="protein sequence ID" value="KAK2549576.1"/>
    <property type="molecule type" value="Genomic_DNA"/>
</dbReference>
<dbReference type="Proteomes" id="UP001249851">
    <property type="component" value="Unassembled WGS sequence"/>
</dbReference>
<proteinExistence type="predicted"/>
<accession>A0AAD9PVD3</accession>
<comment type="caution">
    <text evidence="1">The sequence shown here is derived from an EMBL/GenBank/DDBJ whole genome shotgun (WGS) entry which is preliminary data.</text>
</comment>
<evidence type="ECO:0000313" key="1">
    <source>
        <dbReference type="EMBL" id="KAK2549576.1"/>
    </source>
</evidence>
<sequence>MEEVSEALLLGRCQLKPRRQRTILTALHFNWNLNRKSLKDGQGNAKLRVTYPKFQEGEGTVREACVKQNYDYIAKIYETLVKTPKEELQRLEDELKAEVPEPLHNMLKDKESKAEAMEKFLSRKKRETNICPPTCSGTPSSTLSVLL</sequence>
<evidence type="ECO:0000313" key="2">
    <source>
        <dbReference type="Proteomes" id="UP001249851"/>
    </source>
</evidence>
<reference evidence="1" key="1">
    <citation type="journal article" date="2023" name="G3 (Bethesda)">
        <title>Whole genome assembly and annotation of the endangered Caribbean coral Acropora cervicornis.</title>
        <authorList>
            <person name="Selwyn J.D."/>
            <person name="Vollmer S.V."/>
        </authorList>
    </citation>
    <scope>NUCLEOTIDE SEQUENCE</scope>
    <source>
        <strain evidence="1">K2</strain>
    </source>
</reference>
<keyword evidence="2" id="KW-1185">Reference proteome</keyword>
<gene>
    <name evidence="1" type="ORF">P5673_029965</name>
</gene>